<evidence type="ECO:0000256" key="1">
    <source>
        <dbReference type="ARBA" id="ARBA00022723"/>
    </source>
</evidence>
<dbReference type="SUPFAM" id="SSF49899">
    <property type="entry name" value="Concanavalin A-like lectins/glucanases"/>
    <property type="match status" value="1"/>
</dbReference>
<comment type="caution">
    <text evidence="14">The sequence shown here is derived from an EMBL/GenBank/DDBJ whole genome shotgun (WGS) entry which is preliminary data.</text>
</comment>
<evidence type="ECO:0000256" key="8">
    <source>
        <dbReference type="SAM" id="Coils"/>
    </source>
</evidence>
<organism evidence="14 15">
    <name type="scientific">Artemia franciscana</name>
    <name type="common">Brine shrimp</name>
    <name type="synonym">Artemia sanfranciscana</name>
    <dbReference type="NCBI Taxonomy" id="6661"/>
    <lineage>
        <taxon>Eukaryota</taxon>
        <taxon>Metazoa</taxon>
        <taxon>Ecdysozoa</taxon>
        <taxon>Arthropoda</taxon>
        <taxon>Crustacea</taxon>
        <taxon>Branchiopoda</taxon>
        <taxon>Anostraca</taxon>
        <taxon>Artemiidae</taxon>
        <taxon>Artemia</taxon>
    </lineage>
</organism>
<dbReference type="InterPro" id="IPR003877">
    <property type="entry name" value="SPRY_dom"/>
</dbReference>
<dbReference type="InterPro" id="IPR036116">
    <property type="entry name" value="FN3_sf"/>
</dbReference>
<dbReference type="Gene3D" id="3.30.40.10">
    <property type="entry name" value="Zinc/RING finger domain, C3HC4 (zinc finger)"/>
    <property type="match status" value="1"/>
</dbReference>
<accession>A0AA88I9Q2</accession>
<dbReference type="InterPro" id="IPR027370">
    <property type="entry name" value="Znf-RING_euk"/>
</dbReference>
<dbReference type="GO" id="GO:0043005">
    <property type="term" value="C:neuron projection"/>
    <property type="evidence" value="ECO:0007669"/>
    <property type="project" value="TreeGrafter"/>
</dbReference>
<dbReference type="Proteomes" id="UP001187531">
    <property type="component" value="Unassembled WGS sequence"/>
</dbReference>
<evidence type="ECO:0000259" key="11">
    <source>
        <dbReference type="PROSITE" id="PS50188"/>
    </source>
</evidence>
<dbReference type="PROSITE" id="PS50188">
    <property type="entry name" value="B302_SPRY"/>
    <property type="match status" value="1"/>
</dbReference>
<dbReference type="FunFam" id="2.60.120.920:FF:000009">
    <property type="entry name" value="E3 ubiquitin-protein ligase TRIM9 isoform X1"/>
    <property type="match status" value="1"/>
</dbReference>
<evidence type="ECO:0000256" key="4">
    <source>
        <dbReference type="ARBA" id="ARBA00022786"/>
    </source>
</evidence>
<dbReference type="Pfam" id="PF13445">
    <property type="entry name" value="zf-RING_UBOX"/>
    <property type="match status" value="1"/>
</dbReference>
<dbReference type="Gene3D" id="4.10.830.40">
    <property type="match status" value="1"/>
</dbReference>
<sequence>MEEEIKCAVCKQFFTNPVLLPCYHAICLGCAIQHQQTVQNLEASDSIDNVDADKLSVLSETDSGVVCSSRPCSYIGSLGYQAQSPPSNSLCFSLPCPVCKKATFFDEQGAKNLPSFNLMKRIVEKYCESRDIGSKCELCESVARDATIFCDQCQVFYCDACKVKCHPMRGPLLKHSLISPHQGRILLKNRQAQKAKSCESGRCFDHPNELLSHYCLLCRYPLCGFCVEEQRHGSHDIQPLSSICKASKTELSQSLQQLSEKARAVTEFIQRLKAASEKLNASCEEIETAISIQIGAIIEALKAREQELIGFVRQDRDSKVRRLKEQVSTCTGKLQKTTGLMQFCIEALKETDPSTFLQVSTMLVHRVSSLDITWQNEMATLSSRITPTLDLELDSDSVVRSVELLNFSRMKLDCHDAPSAPFLIQEECVAENNSITVAWLSHPPAFVEGYVLELDDGSGGTFREVYVGKETVCTVDGLHFNSLYQTRVKAFNSCGEGPYSEIIGLHTAEVAWFTYEPVDILPEIKLSEDLLTAMVDSFEHKVILGSLGFSRGVHYWEYKIDKYEGSADPAFGVARIDVSRNMMLGKDDKGWSMYVDHQRSWFMHCNVHADRSDGGITSGSTVGILLDLDRRQLSFYINDEPQGPVAFTDLHGVFYPAISINRNVTVTLHTALDPPATDTDDSGNEEDKNRD</sequence>
<dbReference type="PROSITE" id="PS50119">
    <property type="entry name" value="ZF_BBOX"/>
    <property type="match status" value="1"/>
</dbReference>
<evidence type="ECO:0000259" key="10">
    <source>
        <dbReference type="PROSITE" id="PS50119"/>
    </source>
</evidence>
<dbReference type="InterPro" id="IPR013320">
    <property type="entry name" value="ConA-like_dom_sf"/>
</dbReference>
<dbReference type="InterPro" id="IPR001870">
    <property type="entry name" value="B30.2/SPRY"/>
</dbReference>
<evidence type="ECO:0000256" key="3">
    <source>
        <dbReference type="ARBA" id="ARBA00022771"/>
    </source>
</evidence>
<dbReference type="SUPFAM" id="SSF57845">
    <property type="entry name" value="B-box zinc-binding domain"/>
    <property type="match status" value="1"/>
</dbReference>
<keyword evidence="1" id="KW-0479">Metal-binding</keyword>
<dbReference type="InterPro" id="IPR017903">
    <property type="entry name" value="COS_domain"/>
</dbReference>
<keyword evidence="2" id="KW-0677">Repeat</keyword>
<evidence type="ECO:0000259" key="12">
    <source>
        <dbReference type="PROSITE" id="PS50853"/>
    </source>
</evidence>
<dbReference type="SMART" id="SM00060">
    <property type="entry name" value="FN3"/>
    <property type="match status" value="1"/>
</dbReference>
<keyword evidence="3 7" id="KW-0863">Zinc-finger</keyword>
<dbReference type="FunFam" id="2.60.40.10:FF:000178">
    <property type="entry name" value="E3 ubiquitin-protein ligase TRIM9 isoform X1"/>
    <property type="match status" value="1"/>
</dbReference>
<evidence type="ECO:0000256" key="5">
    <source>
        <dbReference type="ARBA" id="ARBA00022833"/>
    </source>
</evidence>
<evidence type="ECO:0000256" key="7">
    <source>
        <dbReference type="PROSITE-ProRule" id="PRU00024"/>
    </source>
</evidence>
<dbReference type="SMART" id="SM00449">
    <property type="entry name" value="SPRY"/>
    <property type="match status" value="1"/>
</dbReference>
<dbReference type="Gene3D" id="2.60.40.10">
    <property type="entry name" value="Immunoglobulins"/>
    <property type="match status" value="1"/>
</dbReference>
<dbReference type="SUPFAM" id="SSF57850">
    <property type="entry name" value="RING/U-box"/>
    <property type="match status" value="1"/>
</dbReference>
<keyword evidence="15" id="KW-1185">Reference proteome</keyword>
<dbReference type="Pfam" id="PF00622">
    <property type="entry name" value="SPRY"/>
    <property type="match status" value="1"/>
</dbReference>
<dbReference type="PROSITE" id="PS51262">
    <property type="entry name" value="COS"/>
    <property type="match status" value="1"/>
</dbReference>
<evidence type="ECO:0000256" key="9">
    <source>
        <dbReference type="SAM" id="MobiDB-lite"/>
    </source>
</evidence>
<dbReference type="PANTHER" id="PTHR24099">
    <property type="entry name" value="E3 UBIQUITIN-PROTEIN LIGASE TRIM36-RELATED"/>
    <property type="match status" value="1"/>
</dbReference>
<feature type="coiled-coil region" evidence="8">
    <location>
        <begin position="255"/>
        <end position="289"/>
    </location>
</feature>
<dbReference type="SUPFAM" id="SSF49265">
    <property type="entry name" value="Fibronectin type III"/>
    <property type="match status" value="1"/>
</dbReference>
<dbReference type="SMART" id="SM00184">
    <property type="entry name" value="RING"/>
    <property type="match status" value="1"/>
</dbReference>
<keyword evidence="4" id="KW-0833">Ubl conjugation pathway</keyword>
<dbReference type="GO" id="GO:0008270">
    <property type="term" value="F:zinc ion binding"/>
    <property type="evidence" value="ECO:0007669"/>
    <property type="project" value="UniProtKB-KW"/>
</dbReference>
<dbReference type="InterPro" id="IPR013783">
    <property type="entry name" value="Ig-like_fold"/>
</dbReference>
<feature type="domain" description="B30.2/SPRY" evidence="11">
    <location>
        <begin position="492"/>
        <end position="677"/>
    </location>
</feature>
<dbReference type="PANTHER" id="PTHR24099:SF15">
    <property type="entry name" value="E3 UBIQUITIN-PROTEIN LIGASE TRIM9"/>
    <property type="match status" value="1"/>
</dbReference>
<dbReference type="InterPro" id="IPR013083">
    <property type="entry name" value="Znf_RING/FYVE/PHD"/>
</dbReference>
<evidence type="ECO:0000313" key="14">
    <source>
        <dbReference type="EMBL" id="KAK2726880.1"/>
    </source>
</evidence>
<feature type="domain" description="Fibronectin type-III" evidence="12">
    <location>
        <begin position="417"/>
        <end position="510"/>
    </location>
</feature>
<dbReference type="Pfam" id="PF00041">
    <property type="entry name" value="fn3"/>
    <property type="match status" value="1"/>
</dbReference>
<reference evidence="14" key="1">
    <citation type="submission" date="2023-07" db="EMBL/GenBank/DDBJ databases">
        <title>Chromosome-level genome assembly of Artemia franciscana.</title>
        <authorList>
            <person name="Jo E."/>
        </authorList>
    </citation>
    <scope>NUCLEOTIDE SEQUENCE</scope>
    <source>
        <tissue evidence="14">Whole body</tissue>
    </source>
</reference>
<dbReference type="Pfam" id="PF00643">
    <property type="entry name" value="zf-B_box"/>
    <property type="match status" value="1"/>
</dbReference>
<dbReference type="PROSITE" id="PS50853">
    <property type="entry name" value="FN3"/>
    <property type="match status" value="1"/>
</dbReference>
<dbReference type="EMBL" id="JAVRJZ010000001">
    <property type="protein sequence ID" value="KAK2726880.1"/>
    <property type="molecule type" value="Genomic_DNA"/>
</dbReference>
<dbReference type="InterPro" id="IPR043136">
    <property type="entry name" value="B30.2/SPRY_sf"/>
</dbReference>
<dbReference type="CDD" id="cd19764">
    <property type="entry name" value="Bbox2_TRIM9-like"/>
    <property type="match status" value="1"/>
</dbReference>
<gene>
    <name evidence="14" type="ORF">QYM36_007656</name>
</gene>
<dbReference type="CDD" id="cd12889">
    <property type="entry name" value="SPRY_PRY_TRIM67_9"/>
    <property type="match status" value="1"/>
</dbReference>
<dbReference type="AlphaFoldDB" id="A0AA88I9Q2"/>
<protein>
    <recommendedName>
        <fullName evidence="16">E3 ubiquitin-protein ligase TRIM9</fullName>
    </recommendedName>
</protein>
<dbReference type="SMART" id="SM00336">
    <property type="entry name" value="BBOX"/>
    <property type="match status" value="2"/>
</dbReference>
<proteinExistence type="predicted"/>
<evidence type="ECO:0000256" key="6">
    <source>
        <dbReference type="ARBA" id="ARBA00023054"/>
    </source>
</evidence>
<dbReference type="GO" id="GO:0007411">
    <property type="term" value="P:axon guidance"/>
    <property type="evidence" value="ECO:0007669"/>
    <property type="project" value="TreeGrafter"/>
</dbReference>
<evidence type="ECO:0000256" key="2">
    <source>
        <dbReference type="ARBA" id="ARBA00022737"/>
    </source>
</evidence>
<dbReference type="CDD" id="cd00063">
    <property type="entry name" value="FN3"/>
    <property type="match status" value="1"/>
</dbReference>
<dbReference type="CDD" id="cd16576">
    <property type="entry name" value="RING-HC_TRIM9-like_C-I"/>
    <property type="match status" value="1"/>
</dbReference>
<dbReference type="Gene3D" id="2.60.120.920">
    <property type="match status" value="1"/>
</dbReference>
<dbReference type="InterPro" id="IPR001841">
    <property type="entry name" value="Znf_RING"/>
</dbReference>
<dbReference type="InterPro" id="IPR050617">
    <property type="entry name" value="E3_ligase_FN3/SPRY"/>
</dbReference>
<evidence type="ECO:0000259" key="13">
    <source>
        <dbReference type="PROSITE" id="PS51262"/>
    </source>
</evidence>
<dbReference type="InterPro" id="IPR000315">
    <property type="entry name" value="Znf_B-box"/>
</dbReference>
<feature type="domain" description="B box-type" evidence="10">
    <location>
        <begin position="198"/>
        <end position="240"/>
    </location>
</feature>
<feature type="domain" description="COS" evidence="13">
    <location>
        <begin position="348"/>
        <end position="408"/>
    </location>
</feature>
<keyword evidence="5" id="KW-0862">Zinc</keyword>
<feature type="region of interest" description="Disordered" evidence="9">
    <location>
        <begin position="672"/>
        <end position="691"/>
    </location>
</feature>
<name>A0AA88I9Q2_ARTSF</name>
<dbReference type="SMART" id="SM00502">
    <property type="entry name" value="BBC"/>
    <property type="match status" value="1"/>
</dbReference>
<dbReference type="InterPro" id="IPR003649">
    <property type="entry name" value="Bbox_C"/>
</dbReference>
<dbReference type="Gene3D" id="3.30.160.60">
    <property type="entry name" value="Classic Zinc Finger"/>
    <property type="match status" value="1"/>
</dbReference>
<dbReference type="Gene3D" id="1.20.5.170">
    <property type="match status" value="1"/>
</dbReference>
<evidence type="ECO:0000313" key="15">
    <source>
        <dbReference type="Proteomes" id="UP001187531"/>
    </source>
</evidence>
<keyword evidence="6 8" id="KW-0175">Coiled coil</keyword>
<dbReference type="InterPro" id="IPR003961">
    <property type="entry name" value="FN3_dom"/>
</dbReference>
<evidence type="ECO:0008006" key="16">
    <source>
        <dbReference type="Google" id="ProtNLM"/>
    </source>
</evidence>